<dbReference type="GO" id="GO:0016740">
    <property type="term" value="F:transferase activity"/>
    <property type="evidence" value="ECO:0007669"/>
    <property type="project" value="UniProtKB-KW"/>
</dbReference>
<gene>
    <name evidence="1" type="ORF">GCM10010468_75840</name>
</gene>
<dbReference type="RefSeq" id="WP_344838638.1">
    <property type="nucleotide sequence ID" value="NZ_BAAAUV010000038.1"/>
</dbReference>
<keyword evidence="1" id="KW-0808">Transferase</keyword>
<proteinExistence type="predicted"/>
<dbReference type="EMBL" id="BAAAUV010000038">
    <property type="protein sequence ID" value="GAA3239577.1"/>
    <property type="molecule type" value="Genomic_DNA"/>
</dbReference>
<accession>A0ABP6QNH1</accession>
<dbReference type="InterPro" id="IPR008928">
    <property type="entry name" value="6-hairpin_glycosidase_sf"/>
</dbReference>
<reference evidence="2" key="1">
    <citation type="journal article" date="2019" name="Int. J. Syst. Evol. Microbiol.">
        <title>The Global Catalogue of Microorganisms (GCM) 10K type strain sequencing project: providing services to taxonomists for standard genome sequencing and annotation.</title>
        <authorList>
            <consortium name="The Broad Institute Genomics Platform"/>
            <consortium name="The Broad Institute Genome Sequencing Center for Infectious Disease"/>
            <person name="Wu L."/>
            <person name="Ma J."/>
        </authorList>
    </citation>
    <scope>NUCLEOTIDE SEQUENCE [LARGE SCALE GENOMIC DNA]</scope>
    <source>
        <strain evidence="2">JCM 9377</strain>
    </source>
</reference>
<dbReference type="Proteomes" id="UP001501237">
    <property type="component" value="Unassembled WGS sequence"/>
</dbReference>
<evidence type="ECO:0000313" key="2">
    <source>
        <dbReference type="Proteomes" id="UP001501237"/>
    </source>
</evidence>
<name>A0ABP6QNH1_9ACTN</name>
<organism evidence="1 2">
    <name type="scientific">Actinocorallia longicatena</name>
    <dbReference type="NCBI Taxonomy" id="111803"/>
    <lineage>
        <taxon>Bacteria</taxon>
        <taxon>Bacillati</taxon>
        <taxon>Actinomycetota</taxon>
        <taxon>Actinomycetes</taxon>
        <taxon>Streptosporangiales</taxon>
        <taxon>Thermomonosporaceae</taxon>
        <taxon>Actinocorallia</taxon>
    </lineage>
</organism>
<sequence>MSARMMAAPVFDHLLRLSDGLGIFEHALLSTPRPEHGYCVDDVARGLVVACREPDRPAAVTGLIPRYLEFVLSAIAPEGTCRNRMDVAGGWRDEPGLGDWWGRALWALGTATAYAPSPGMRARAIIGFRTAAGQRSPHLRSMVYASLGAAEVLEVRPDEPCARSLLRDTVRMVGPAGPVRSWPWPEERLTYGNASIAEALILAGIALPDAHALDRGLELLDFLLRLESRPGHLSLTPVGGRGRDESGPGFDQQPIEAAALADACATAYEATDDPAWLDGVHLAWRWFTGENDSSTPMFDPDTGGGYDGLERYGCNLNQGAESTLALLSTAQQVRRLP</sequence>
<comment type="caution">
    <text evidence="1">The sequence shown here is derived from an EMBL/GenBank/DDBJ whole genome shotgun (WGS) entry which is preliminary data.</text>
</comment>
<keyword evidence="2" id="KW-1185">Reference proteome</keyword>
<protein>
    <submittedName>
        <fullName evidence="1">Glycosyl transferase</fullName>
    </submittedName>
</protein>
<dbReference type="SUPFAM" id="SSF48208">
    <property type="entry name" value="Six-hairpin glycosidases"/>
    <property type="match status" value="1"/>
</dbReference>
<evidence type="ECO:0000313" key="1">
    <source>
        <dbReference type="EMBL" id="GAA3239577.1"/>
    </source>
</evidence>